<name>A0ABU5K5T6_9ACTN</name>
<gene>
    <name evidence="3" type="ORF">SFC79_00980</name>
</gene>
<protein>
    <submittedName>
        <fullName evidence="3">Uncharacterized protein</fullName>
    </submittedName>
</protein>
<feature type="signal peptide" evidence="2">
    <location>
        <begin position="1"/>
        <end position="25"/>
    </location>
</feature>
<evidence type="ECO:0000313" key="4">
    <source>
        <dbReference type="Proteomes" id="UP001291999"/>
    </source>
</evidence>
<evidence type="ECO:0000256" key="2">
    <source>
        <dbReference type="SAM" id="SignalP"/>
    </source>
</evidence>
<comment type="caution">
    <text evidence="3">The sequence shown here is derived from an EMBL/GenBank/DDBJ whole genome shotgun (WGS) entry which is preliminary data.</text>
</comment>
<feature type="region of interest" description="Disordered" evidence="1">
    <location>
        <begin position="20"/>
        <end position="48"/>
    </location>
</feature>
<evidence type="ECO:0000256" key="1">
    <source>
        <dbReference type="SAM" id="MobiDB-lite"/>
    </source>
</evidence>
<keyword evidence="4" id="KW-1185">Reference proteome</keyword>
<dbReference type="RefSeq" id="WP_322422887.1">
    <property type="nucleotide sequence ID" value="NZ_CP141058.1"/>
</dbReference>
<evidence type="ECO:0000313" key="3">
    <source>
        <dbReference type="EMBL" id="MDZ5660321.1"/>
    </source>
</evidence>
<dbReference type="Proteomes" id="UP001291999">
    <property type="component" value="Unassembled WGS sequence"/>
</dbReference>
<keyword evidence="2" id="KW-0732">Signal</keyword>
<organism evidence="3 4">
    <name type="scientific">Nocardioides renjunii</name>
    <dbReference type="NCBI Taxonomy" id="3095075"/>
    <lineage>
        <taxon>Bacteria</taxon>
        <taxon>Bacillati</taxon>
        <taxon>Actinomycetota</taxon>
        <taxon>Actinomycetes</taxon>
        <taxon>Propionibacteriales</taxon>
        <taxon>Nocardioidaceae</taxon>
        <taxon>Nocardioides</taxon>
    </lineage>
</organism>
<sequence length="48" mass="4766">MSRILLIPVAVVLAAGGVLSAPSEAAPPSPTSTSISTSVDMGIQTTNR</sequence>
<proteinExistence type="predicted"/>
<accession>A0ABU5K5T6</accession>
<dbReference type="EMBL" id="JAXQPW010000001">
    <property type="protein sequence ID" value="MDZ5660321.1"/>
    <property type="molecule type" value="Genomic_DNA"/>
</dbReference>
<feature type="chain" id="PRO_5046944779" evidence="2">
    <location>
        <begin position="26"/>
        <end position="48"/>
    </location>
</feature>
<reference evidence="3 4" key="1">
    <citation type="submission" date="2023-11" db="EMBL/GenBank/DDBJ databases">
        <title>Novel species in genus Nocardioides.</title>
        <authorList>
            <person name="Zhou H."/>
        </authorList>
    </citation>
    <scope>NUCLEOTIDE SEQUENCE [LARGE SCALE GENOMIC DNA]</scope>
    <source>
        <strain evidence="3 4">S-58</strain>
    </source>
</reference>